<feature type="region of interest" description="Disordered" evidence="8">
    <location>
        <begin position="21"/>
        <end position="51"/>
    </location>
</feature>
<accession>A0A388JZ79</accession>
<keyword evidence="3 7" id="KW-0547">Nucleotide-binding</keyword>
<dbReference type="SUPFAM" id="SSF56112">
    <property type="entry name" value="Protein kinase-like (PK-like)"/>
    <property type="match status" value="1"/>
</dbReference>
<feature type="domain" description="Protein kinase" evidence="9">
    <location>
        <begin position="72"/>
        <end position="329"/>
    </location>
</feature>
<name>A0A388JZ79_CHABU</name>
<dbReference type="GO" id="GO:0004674">
    <property type="term" value="F:protein serine/threonine kinase activity"/>
    <property type="evidence" value="ECO:0007669"/>
    <property type="project" value="UniProtKB-KW"/>
</dbReference>
<dbReference type="FunFam" id="3.30.200.20:FF:000003">
    <property type="entry name" value="Non-specific serine/threonine protein kinase"/>
    <property type="match status" value="1"/>
</dbReference>
<dbReference type="InterPro" id="IPR011009">
    <property type="entry name" value="Kinase-like_dom_sf"/>
</dbReference>
<dbReference type="GO" id="GO:0010506">
    <property type="term" value="P:regulation of autophagy"/>
    <property type="evidence" value="ECO:0007669"/>
    <property type="project" value="InterPro"/>
</dbReference>
<dbReference type="CDD" id="cd14009">
    <property type="entry name" value="STKc_ATG1_ULK_like"/>
    <property type="match status" value="1"/>
</dbReference>
<keyword evidence="11" id="KW-1185">Reference proteome</keyword>
<dbReference type="STRING" id="69332.A0A388JZ79"/>
<evidence type="ECO:0000256" key="2">
    <source>
        <dbReference type="ARBA" id="ARBA00022679"/>
    </source>
</evidence>
<dbReference type="OMA" id="VDYCHAS"/>
<comment type="caution">
    <text evidence="10">The sequence shown here is derived from an EMBL/GenBank/DDBJ whole genome shotgun (WGS) entry which is preliminary data.</text>
</comment>
<dbReference type="PANTHER" id="PTHR24348">
    <property type="entry name" value="SERINE/THREONINE-PROTEIN KINASE UNC-51-RELATED"/>
    <property type="match status" value="1"/>
</dbReference>
<dbReference type="InterPro" id="IPR008271">
    <property type="entry name" value="Ser/Thr_kinase_AS"/>
</dbReference>
<dbReference type="GO" id="GO:0005829">
    <property type="term" value="C:cytosol"/>
    <property type="evidence" value="ECO:0007669"/>
    <property type="project" value="TreeGrafter"/>
</dbReference>
<sequence length="570" mass="62429">MRAKNAGGGVAGRLSLPVQAVQQQQQHLSHQHHHLLHQHQSQQQQQQQQQQQSQLSQQVTLQTPLHRMIGDYIVTQQIGSGSFAVVWKGRHKLTSTEVAIKEIATDKLNRKLQDSLESEVAILKRANHPNIIHLLEIVKSHDRIFLVLEYCAGGDLSEYIKRHGRVPEATARNFMRQLAAGLRVLRDNNLIHRDLKPQNLLLSTADRKLTLKIADFGFARSLMPQGLAETLCGSPLYMAPEILQFQRYDAKADLWSVGAILFELVTGRPPFGGANHVQLLRNIERSEARIPENISSTLSEDCVDMCQRLLRRHPVERLAFEQFFHHPFLNLPRKDICQEGEKGGNTRRPAGVAEEKSTLSGAKDLSREEHPLRTDESNDDSSHGELPFVLEEDHRLAREQTGKGVAGLVELTGTGVPSSGAVVSQVGYSLRLGRGNHTGVILEPPRQGELGGGGGGRGPMSRVWPPLSPPRPKPTRDKGGDGDKAFGSQQQQQQQKCPEASYGGRSSLKVSSPPLYSGCMPPAGGAVPVGGGAVPITGEMSTALPCTCCHVIVTAAAAIADAQKFRQRFP</sequence>
<dbReference type="PROSITE" id="PS00107">
    <property type="entry name" value="PROTEIN_KINASE_ATP"/>
    <property type="match status" value="1"/>
</dbReference>
<dbReference type="InterPro" id="IPR045269">
    <property type="entry name" value="Atg1-like"/>
</dbReference>
<dbReference type="EMBL" id="BFEA01000035">
    <property type="protein sequence ID" value="GBG63098.1"/>
    <property type="molecule type" value="Genomic_DNA"/>
</dbReference>
<feature type="compositionally biased region" description="Gly residues" evidence="8">
    <location>
        <begin position="449"/>
        <end position="458"/>
    </location>
</feature>
<keyword evidence="1" id="KW-0723">Serine/threonine-protein kinase</keyword>
<reference evidence="10 11" key="1">
    <citation type="journal article" date="2018" name="Cell">
        <title>The Chara Genome: Secondary Complexity and Implications for Plant Terrestrialization.</title>
        <authorList>
            <person name="Nishiyama T."/>
            <person name="Sakayama H."/>
            <person name="Vries J.D."/>
            <person name="Buschmann H."/>
            <person name="Saint-Marcoux D."/>
            <person name="Ullrich K.K."/>
            <person name="Haas F.B."/>
            <person name="Vanderstraeten L."/>
            <person name="Becker D."/>
            <person name="Lang D."/>
            <person name="Vosolsobe S."/>
            <person name="Rombauts S."/>
            <person name="Wilhelmsson P.K.I."/>
            <person name="Janitza P."/>
            <person name="Kern R."/>
            <person name="Heyl A."/>
            <person name="Rumpler F."/>
            <person name="Villalobos L.I.A.C."/>
            <person name="Clay J.M."/>
            <person name="Skokan R."/>
            <person name="Toyoda A."/>
            <person name="Suzuki Y."/>
            <person name="Kagoshima H."/>
            <person name="Schijlen E."/>
            <person name="Tajeshwar N."/>
            <person name="Catarino B."/>
            <person name="Hetherington A.J."/>
            <person name="Saltykova A."/>
            <person name="Bonnot C."/>
            <person name="Breuninger H."/>
            <person name="Symeonidi A."/>
            <person name="Radhakrishnan G.V."/>
            <person name="Van Nieuwerburgh F."/>
            <person name="Deforce D."/>
            <person name="Chang C."/>
            <person name="Karol K.G."/>
            <person name="Hedrich R."/>
            <person name="Ulvskov P."/>
            <person name="Glockner G."/>
            <person name="Delwiche C.F."/>
            <person name="Petrasek J."/>
            <person name="Van de Peer Y."/>
            <person name="Friml J."/>
            <person name="Beilby M."/>
            <person name="Dolan L."/>
            <person name="Kohara Y."/>
            <person name="Sugano S."/>
            <person name="Fujiyama A."/>
            <person name="Delaux P.-M."/>
            <person name="Quint M."/>
            <person name="TheiBen G."/>
            <person name="Hagemann M."/>
            <person name="Harholt J."/>
            <person name="Dunand C."/>
            <person name="Zachgo S."/>
            <person name="Langdale J."/>
            <person name="Maumus F."/>
            <person name="Straeten D.V.D."/>
            <person name="Gould S.B."/>
            <person name="Rensing S.A."/>
        </authorList>
    </citation>
    <scope>NUCLEOTIDE SEQUENCE [LARGE SCALE GENOMIC DNA]</scope>
    <source>
        <strain evidence="10 11">S276</strain>
    </source>
</reference>
<dbReference type="GO" id="GO:0005524">
    <property type="term" value="F:ATP binding"/>
    <property type="evidence" value="ECO:0007669"/>
    <property type="project" value="UniProtKB-UniRule"/>
</dbReference>
<dbReference type="AlphaFoldDB" id="A0A388JZ79"/>
<organism evidence="10 11">
    <name type="scientific">Chara braunii</name>
    <name type="common">Braun's stonewort</name>
    <dbReference type="NCBI Taxonomy" id="69332"/>
    <lineage>
        <taxon>Eukaryota</taxon>
        <taxon>Viridiplantae</taxon>
        <taxon>Streptophyta</taxon>
        <taxon>Charophyceae</taxon>
        <taxon>Charales</taxon>
        <taxon>Characeae</taxon>
        <taxon>Chara</taxon>
    </lineage>
</organism>
<dbReference type="GO" id="GO:0016020">
    <property type="term" value="C:membrane"/>
    <property type="evidence" value="ECO:0007669"/>
    <property type="project" value="TreeGrafter"/>
</dbReference>
<evidence type="ECO:0000256" key="6">
    <source>
        <dbReference type="ARBA" id="ARBA00058225"/>
    </source>
</evidence>
<evidence type="ECO:0000256" key="1">
    <source>
        <dbReference type="ARBA" id="ARBA00022527"/>
    </source>
</evidence>
<evidence type="ECO:0000313" key="11">
    <source>
        <dbReference type="Proteomes" id="UP000265515"/>
    </source>
</evidence>
<gene>
    <name evidence="10" type="ORF">CBR_g36585</name>
</gene>
<feature type="region of interest" description="Disordered" evidence="8">
    <location>
        <begin position="437"/>
        <end position="509"/>
    </location>
</feature>
<feature type="region of interest" description="Disordered" evidence="8">
    <location>
        <begin position="339"/>
        <end position="385"/>
    </location>
</feature>
<keyword evidence="5 7" id="KW-0067">ATP-binding</keyword>
<dbReference type="PROSITE" id="PS50011">
    <property type="entry name" value="PROTEIN_KINASE_DOM"/>
    <property type="match status" value="1"/>
</dbReference>
<protein>
    <recommendedName>
        <fullName evidence="9">Protein kinase domain-containing protein</fullName>
    </recommendedName>
</protein>
<dbReference type="Pfam" id="PF00069">
    <property type="entry name" value="Pkinase"/>
    <property type="match status" value="1"/>
</dbReference>
<dbReference type="SMART" id="SM00220">
    <property type="entry name" value="S_TKc"/>
    <property type="match status" value="1"/>
</dbReference>
<dbReference type="FunFam" id="1.10.510.10:FF:000571">
    <property type="entry name" value="Maternal embryonic leucine zipper kinase"/>
    <property type="match status" value="1"/>
</dbReference>
<evidence type="ECO:0000256" key="5">
    <source>
        <dbReference type="ARBA" id="ARBA00022840"/>
    </source>
</evidence>
<evidence type="ECO:0000313" key="10">
    <source>
        <dbReference type="EMBL" id="GBG63098.1"/>
    </source>
</evidence>
<feature type="compositionally biased region" description="Basic and acidic residues" evidence="8">
    <location>
        <begin position="474"/>
        <end position="484"/>
    </location>
</feature>
<dbReference type="GO" id="GO:0005776">
    <property type="term" value="C:autophagosome"/>
    <property type="evidence" value="ECO:0007669"/>
    <property type="project" value="TreeGrafter"/>
</dbReference>
<evidence type="ECO:0000259" key="9">
    <source>
        <dbReference type="PROSITE" id="PS50011"/>
    </source>
</evidence>
<evidence type="ECO:0000256" key="3">
    <source>
        <dbReference type="ARBA" id="ARBA00022741"/>
    </source>
</evidence>
<dbReference type="Gramene" id="GBG63098">
    <property type="protein sequence ID" value="GBG63098"/>
    <property type="gene ID" value="CBR_g36585"/>
</dbReference>
<proteinExistence type="predicted"/>
<feature type="binding site" evidence="7">
    <location>
        <position position="101"/>
    </location>
    <ligand>
        <name>ATP</name>
        <dbReference type="ChEBI" id="CHEBI:30616"/>
    </ligand>
</feature>
<dbReference type="Proteomes" id="UP000265515">
    <property type="component" value="Unassembled WGS sequence"/>
</dbReference>
<dbReference type="InterPro" id="IPR017441">
    <property type="entry name" value="Protein_kinase_ATP_BS"/>
</dbReference>
<dbReference type="GO" id="GO:0000407">
    <property type="term" value="C:phagophore assembly site"/>
    <property type="evidence" value="ECO:0007669"/>
    <property type="project" value="TreeGrafter"/>
</dbReference>
<dbReference type="GO" id="GO:0000045">
    <property type="term" value="P:autophagosome assembly"/>
    <property type="evidence" value="ECO:0007669"/>
    <property type="project" value="TreeGrafter"/>
</dbReference>
<dbReference type="InterPro" id="IPR000719">
    <property type="entry name" value="Prot_kinase_dom"/>
</dbReference>
<keyword evidence="4" id="KW-0418">Kinase</keyword>
<dbReference type="OrthoDB" id="346907at2759"/>
<keyword evidence="2" id="KW-0808">Transferase</keyword>
<evidence type="ECO:0000256" key="4">
    <source>
        <dbReference type="ARBA" id="ARBA00022777"/>
    </source>
</evidence>
<dbReference type="Gene3D" id="1.10.510.10">
    <property type="entry name" value="Transferase(Phosphotransferase) domain 1"/>
    <property type="match status" value="1"/>
</dbReference>
<feature type="compositionally biased region" description="Low complexity" evidence="8">
    <location>
        <begin position="38"/>
        <end position="51"/>
    </location>
</feature>
<comment type="function">
    <text evidence="6">CIPK serine-threonine protein kinases interact with CBL proteins. Binding of a CBL protein to the regulatory NAF domain of CIPK protein lead to the activation of the kinase in a calcium-dependent manner.</text>
</comment>
<evidence type="ECO:0000256" key="7">
    <source>
        <dbReference type="PROSITE-ProRule" id="PRU10141"/>
    </source>
</evidence>
<dbReference type="PANTHER" id="PTHR24348:SF22">
    <property type="entry name" value="NON-SPECIFIC SERINE_THREONINE PROTEIN KINASE"/>
    <property type="match status" value="1"/>
</dbReference>
<evidence type="ECO:0000256" key="8">
    <source>
        <dbReference type="SAM" id="MobiDB-lite"/>
    </source>
</evidence>
<feature type="compositionally biased region" description="Basic and acidic residues" evidence="8">
    <location>
        <begin position="364"/>
        <end position="383"/>
    </location>
</feature>
<dbReference type="PROSITE" id="PS00108">
    <property type="entry name" value="PROTEIN_KINASE_ST"/>
    <property type="match status" value="1"/>
</dbReference>